<dbReference type="SUPFAM" id="SSF53335">
    <property type="entry name" value="S-adenosyl-L-methionine-dependent methyltransferases"/>
    <property type="match status" value="1"/>
</dbReference>
<accession>A0ABT1SUG3</accession>
<protein>
    <submittedName>
        <fullName evidence="1">Class I SAM-dependent methyltransferase</fullName>
    </submittedName>
</protein>
<dbReference type="Proteomes" id="UP001206692">
    <property type="component" value="Unassembled WGS sequence"/>
</dbReference>
<dbReference type="InterPro" id="IPR010719">
    <property type="entry name" value="MnmM_MeTrfase"/>
</dbReference>
<reference evidence="1 2" key="1">
    <citation type="submission" date="2022-06" db="EMBL/GenBank/DDBJ databases">
        <title>Isolation of gut microbiota from human fecal samples.</title>
        <authorList>
            <person name="Pamer E.G."/>
            <person name="Barat B."/>
            <person name="Waligurski E."/>
            <person name="Medina S."/>
            <person name="Paddock L."/>
            <person name="Mostad J."/>
        </authorList>
    </citation>
    <scope>NUCLEOTIDE SEQUENCE [LARGE SCALE GENOMIC DNA]</scope>
    <source>
        <strain evidence="1 2">DFI.1.1</strain>
    </source>
</reference>
<keyword evidence="2" id="KW-1185">Reference proteome</keyword>
<sequence length="204" mass="22953">MIDMYPFRNAVTVSHMLLDPYVRQAGVIVDMTCGNGYDTAFLAKLMPADAVLYAFDIQPCAVERTKQRLIEEKLTDRDVRCQCGSHDQLLEKVTDEIDVMVFNLGYLPSGDHRIHTDYEITLRAIKIGLNKIAINGIIIIAAYPGTEAGAQEERALQSFLKDVPQGAFHVSSWKPVNEVHCPPLLYVVQKRGKGHYEKIPLHED</sequence>
<dbReference type="InterPro" id="IPR029063">
    <property type="entry name" value="SAM-dependent_MTases_sf"/>
</dbReference>
<comment type="caution">
    <text evidence="1">The sequence shown here is derived from an EMBL/GenBank/DDBJ whole genome shotgun (WGS) entry which is preliminary data.</text>
</comment>
<evidence type="ECO:0000313" key="2">
    <source>
        <dbReference type="Proteomes" id="UP001206692"/>
    </source>
</evidence>
<dbReference type="GO" id="GO:0008168">
    <property type="term" value="F:methyltransferase activity"/>
    <property type="evidence" value="ECO:0007669"/>
    <property type="project" value="UniProtKB-KW"/>
</dbReference>
<proteinExistence type="predicted"/>
<dbReference type="PANTHER" id="PTHR35276:SF1">
    <property type="entry name" value="TRNA (MNM(5)S(2)U34)-METHYLTRANSFERASE, CHLOROPLASTIC"/>
    <property type="match status" value="1"/>
</dbReference>
<dbReference type="PANTHER" id="PTHR35276">
    <property type="entry name" value="S-ADENOSYL-L-METHIONINE-DEPENDENT METHYLTRANSFERASES SUPERFAMILY PROTEIN"/>
    <property type="match status" value="1"/>
</dbReference>
<dbReference type="GO" id="GO:0032259">
    <property type="term" value="P:methylation"/>
    <property type="evidence" value="ECO:0007669"/>
    <property type="project" value="UniProtKB-KW"/>
</dbReference>
<gene>
    <name evidence="1" type="ORF">NE675_10090</name>
</gene>
<keyword evidence="1" id="KW-0808">Transferase</keyword>
<dbReference type="EMBL" id="JANGEW010000021">
    <property type="protein sequence ID" value="MCQ5343367.1"/>
    <property type="molecule type" value="Genomic_DNA"/>
</dbReference>
<evidence type="ECO:0000313" key="1">
    <source>
        <dbReference type="EMBL" id="MCQ5343367.1"/>
    </source>
</evidence>
<name>A0ABT1SUG3_9FIRM</name>
<organism evidence="1 2">
    <name type="scientific">Megasphaera massiliensis</name>
    <dbReference type="NCBI Taxonomy" id="1232428"/>
    <lineage>
        <taxon>Bacteria</taxon>
        <taxon>Bacillati</taxon>
        <taxon>Bacillota</taxon>
        <taxon>Negativicutes</taxon>
        <taxon>Veillonellales</taxon>
        <taxon>Veillonellaceae</taxon>
        <taxon>Megasphaera</taxon>
    </lineage>
</organism>
<dbReference type="RefSeq" id="WP_062412276.1">
    <property type="nucleotide sequence ID" value="NZ_JAJCIO010000024.1"/>
</dbReference>
<dbReference type="Gene3D" id="3.40.50.150">
    <property type="entry name" value="Vaccinia Virus protein VP39"/>
    <property type="match status" value="1"/>
</dbReference>
<keyword evidence="1" id="KW-0489">Methyltransferase</keyword>
<dbReference type="Pfam" id="PF06962">
    <property type="entry name" value="rRNA_methylase"/>
    <property type="match status" value="1"/>
</dbReference>